<keyword evidence="3" id="KW-1185">Reference proteome</keyword>
<evidence type="ECO:0000313" key="3">
    <source>
        <dbReference type="Proteomes" id="UP000007484"/>
    </source>
</evidence>
<keyword evidence="1" id="KW-0812">Transmembrane</keyword>
<name>F0QQC0_MYCSL</name>
<protein>
    <submittedName>
        <fullName evidence="2">Uncharacterized protein</fullName>
    </submittedName>
</protein>
<gene>
    <name evidence="2" type="ordered locus">MSU_0146</name>
</gene>
<dbReference type="EMBL" id="CP002525">
    <property type="protein sequence ID" value="ADX97690.1"/>
    <property type="molecule type" value="Genomic_DNA"/>
</dbReference>
<dbReference type="RefSeq" id="WP_013609647.1">
    <property type="nucleotide sequence ID" value="NC_015155.1"/>
</dbReference>
<reference evidence="2 3" key="1">
    <citation type="journal article" date="2011" name="J. Bacteriol.">
        <title>Complete genome sequences of two hemotropic Mycoplasmas, Mycoplasma haemofelis strain Ohio2 and Mycoplasma suis strain Illinois.</title>
        <authorList>
            <person name="Messick J.B."/>
            <person name="Santos A.P."/>
            <person name="Guimaraes A.M."/>
        </authorList>
    </citation>
    <scope>NUCLEOTIDE SEQUENCE [LARGE SCALE GENOMIC DNA]</scope>
    <source>
        <strain evidence="2 3">Illinois</strain>
    </source>
</reference>
<proteinExistence type="predicted"/>
<keyword evidence="1" id="KW-1133">Transmembrane helix</keyword>
<dbReference type="HOGENOM" id="CLU_125432_0_0_14"/>
<dbReference type="KEGG" id="mss:MSU_0146"/>
<sequence length="167" mass="19011">MLKGCNIIWSLIVAAGGLTAAGSYYFRKGNSGSETSLESADEETLDPLPSSSADYIIRGSNLERNFCGKLINGQEEDMSREECKRIVKGNWEKEEQPEMWLRVKEKHSKEAMEHFFPDNEKARKASFGERWDALGLTCEKKSSSEERIEISCYIPDSFKSLIRKTDR</sequence>
<dbReference type="STRING" id="768700.MSU_0146"/>
<organism evidence="2 3">
    <name type="scientific">Mycoplasma suis (strain Illinois)</name>
    <dbReference type="NCBI Taxonomy" id="768700"/>
    <lineage>
        <taxon>Bacteria</taxon>
        <taxon>Bacillati</taxon>
        <taxon>Mycoplasmatota</taxon>
        <taxon>Mollicutes</taxon>
        <taxon>Mycoplasmataceae</taxon>
        <taxon>Mycoplasma</taxon>
    </lineage>
</organism>
<accession>F0QQC0</accession>
<feature type="transmembrane region" description="Helical" evidence="1">
    <location>
        <begin position="6"/>
        <end position="26"/>
    </location>
</feature>
<evidence type="ECO:0000313" key="2">
    <source>
        <dbReference type="EMBL" id="ADX97690.1"/>
    </source>
</evidence>
<keyword evidence="1" id="KW-0472">Membrane</keyword>
<dbReference type="AlphaFoldDB" id="F0QQC0"/>
<evidence type="ECO:0000256" key="1">
    <source>
        <dbReference type="SAM" id="Phobius"/>
    </source>
</evidence>
<dbReference type="Proteomes" id="UP000007484">
    <property type="component" value="Chromosome"/>
</dbReference>